<evidence type="ECO:0000313" key="3">
    <source>
        <dbReference type="Proteomes" id="UP000765509"/>
    </source>
</evidence>
<gene>
    <name evidence="2" type="ORF">O181_103577</name>
</gene>
<evidence type="ECO:0000256" key="1">
    <source>
        <dbReference type="SAM" id="MobiDB-lite"/>
    </source>
</evidence>
<proteinExistence type="predicted"/>
<dbReference type="Proteomes" id="UP000765509">
    <property type="component" value="Unassembled WGS sequence"/>
</dbReference>
<dbReference type="OrthoDB" id="2500813at2759"/>
<dbReference type="AlphaFoldDB" id="A0A9Q3JK14"/>
<reference evidence="2" key="1">
    <citation type="submission" date="2021-03" db="EMBL/GenBank/DDBJ databases">
        <title>Draft genome sequence of rust myrtle Austropuccinia psidii MF-1, a brazilian biotype.</title>
        <authorList>
            <person name="Quecine M.C."/>
            <person name="Pachon D.M.R."/>
            <person name="Bonatelli M.L."/>
            <person name="Correr F.H."/>
            <person name="Franceschini L.M."/>
            <person name="Leite T.F."/>
            <person name="Margarido G.R.A."/>
            <person name="Almeida C.A."/>
            <person name="Ferrarezi J.A."/>
            <person name="Labate C.A."/>
        </authorList>
    </citation>
    <scope>NUCLEOTIDE SEQUENCE</scope>
    <source>
        <strain evidence="2">MF-1</strain>
    </source>
</reference>
<sequence length="511" mass="59274">SSFFVNLFKNFYKYLIKKPLRFLFHPAQIVYRSNEGYVKLPFFSSISRSTKWPEIDQDPVKISKNIMTVDRQQLIPMIIGSGFEEFRDCGLDAKAEDDDIPKRLAFIEKLKTKIQNLPPHDTLLEPLERQREMLYAKTFWVLASEGIREAQIEFDYALYQLRSKDPQKQPKILPYLNLIHYLTPNLGPTQKAWQQKQRIKLLSKSPDSTWLENFGENQPSLTHLKESIESIMLERQPDKVKLNYAINSIIYLFQQAYRQQNLQAAKILSRLYNQLDHQKGPLSSQIGNLLALAKNLAFGSGHNEEDLDLVNLTERLEKLTLDDWFNNFKNSDNRQVQMAFKSLKNDQPPFSSIINWAIFTLSREEAPHSRLSANEIFFALQTLYIHSIYPLKVPTNSNPAFIGLLDALKSWESDEMTTFTIQSVISKTKDIIISSVRRQTLTQTELDEFLAKVHPDPQPLHHPHPESNHIHNSPEPNHQLNSQTNQNPNSELNHEINPQTQHEPNPQSNQN</sequence>
<comment type="caution">
    <text evidence="2">The sequence shown here is derived from an EMBL/GenBank/DDBJ whole genome shotgun (WGS) entry which is preliminary data.</text>
</comment>
<name>A0A9Q3JK14_9BASI</name>
<organism evidence="2 3">
    <name type="scientific">Austropuccinia psidii MF-1</name>
    <dbReference type="NCBI Taxonomy" id="1389203"/>
    <lineage>
        <taxon>Eukaryota</taxon>
        <taxon>Fungi</taxon>
        <taxon>Dikarya</taxon>
        <taxon>Basidiomycota</taxon>
        <taxon>Pucciniomycotina</taxon>
        <taxon>Pucciniomycetes</taxon>
        <taxon>Pucciniales</taxon>
        <taxon>Sphaerophragmiaceae</taxon>
        <taxon>Austropuccinia</taxon>
    </lineage>
</organism>
<accession>A0A9Q3JK14</accession>
<keyword evidence="3" id="KW-1185">Reference proteome</keyword>
<feature type="region of interest" description="Disordered" evidence="1">
    <location>
        <begin position="454"/>
        <end position="511"/>
    </location>
</feature>
<evidence type="ECO:0000313" key="2">
    <source>
        <dbReference type="EMBL" id="MBW0563862.1"/>
    </source>
</evidence>
<feature type="compositionally biased region" description="Polar residues" evidence="1">
    <location>
        <begin position="470"/>
        <end position="511"/>
    </location>
</feature>
<feature type="non-terminal residue" evidence="2">
    <location>
        <position position="1"/>
    </location>
</feature>
<dbReference type="EMBL" id="AVOT02074905">
    <property type="protein sequence ID" value="MBW0563862.1"/>
    <property type="molecule type" value="Genomic_DNA"/>
</dbReference>
<protein>
    <submittedName>
        <fullName evidence="2">Uncharacterized protein</fullName>
    </submittedName>
</protein>